<gene>
    <name evidence="3" type="ORF">Q5H93_12435</name>
</gene>
<dbReference type="Pfam" id="PF01832">
    <property type="entry name" value="Glucosaminidase"/>
    <property type="match status" value="1"/>
</dbReference>
<dbReference type="PANTHER" id="PTHR33308">
    <property type="entry name" value="PEPTIDOGLYCAN HYDROLASE FLGJ"/>
    <property type="match status" value="1"/>
</dbReference>
<evidence type="ECO:0000256" key="1">
    <source>
        <dbReference type="ARBA" id="ARBA00022801"/>
    </source>
</evidence>
<keyword evidence="1" id="KW-0378">Hydrolase</keyword>
<sequence>MTPDQFIATYAPAAQRACAGTGLLASINLAQAILESGWGASGLTRSANNFFGIKAGKSWRGPVVTLPTREQRPDGTLYTVQAAFRKYPTPEAAFQDRVALFRLLPRYHRLFRVDTVAAEAQLLKDCGYATDLQYPAKLVSIVKKYNLTRFDS</sequence>
<comment type="caution">
    <text evidence="3">The sequence shown here is derived from an EMBL/GenBank/DDBJ whole genome shotgun (WGS) entry which is preliminary data.</text>
</comment>
<dbReference type="EMBL" id="JAUQSY010000007">
    <property type="protein sequence ID" value="MDO7875543.1"/>
    <property type="molecule type" value="Genomic_DNA"/>
</dbReference>
<dbReference type="PANTHER" id="PTHR33308:SF9">
    <property type="entry name" value="PEPTIDOGLYCAN HYDROLASE FLGJ"/>
    <property type="match status" value="1"/>
</dbReference>
<dbReference type="PRINTS" id="PR01002">
    <property type="entry name" value="FLGFLGJ"/>
</dbReference>
<dbReference type="Gene3D" id="4.10.80.30">
    <property type="entry name" value="DNA polymerase, domain 6"/>
    <property type="match status" value="1"/>
</dbReference>
<dbReference type="SMART" id="SM00047">
    <property type="entry name" value="LYZ2"/>
    <property type="match status" value="1"/>
</dbReference>
<dbReference type="InterPro" id="IPR002901">
    <property type="entry name" value="MGlyc_endo_b_GlcNAc-like_dom"/>
</dbReference>
<organism evidence="3 4">
    <name type="scientific">Hymenobacter aranciens</name>
    <dbReference type="NCBI Taxonomy" id="3063996"/>
    <lineage>
        <taxon>Bacteria</taxon>
        <taxon>Pseudomonadati</taxon>
        <taxon>Bacteroidota</taxon>
        <taxon>Cytophagia</taxon>
        <taxon>Cytophagales</taxon>
        <taxon>Hymenobacteraceae</taxon>
        <taxon>Hymenobacter</taxon>
    </lineage>
</organism>
<keyword evidence="4" id="KW-1185">Reference proteome</keyword>
<dbReference type="Proteomes" id="UP001176429">
    <property type="component" value="Unassembled WGS sequence"/>
</dbReference>
<feature type="domain" description="Mannosyl-glycoprotein endo-beta-N-acetylglucosamidase-like" evidence="2">
    <location>
        <begin position="3"/>
        <end position="151"/>
    </location>
</feature>
<protein>
    <submittedName>
        <fullName evidence="3">Glucosaminidase domain-containing protein</fullName>
    </submittedName>
</protein>
<name>A0ABT9BD06_9BACT</name>
<evidence type="ECO:0000313" key="3">
    <source>
        <dbReference type="EMBL" id="MDO7875543.1"/>
    </source>
</evidence>
<dbReference type="Gene3D" id="1.10.530.10">
    <property type="match status" value="1"/>
</dbReference>
<accession>A0ABT9BD06</accession>
<dbReference type="InterPro" id="IPR051056">
    <property type="entry name" value="Glycosyl_Hydrolase_73"/>
</dbReference>
<dbReference type="RefSeq" id="WP_305006854.1">
    <property type="nucleotide sequence ID" value="NZ_JAUQSY010000007.1"/>
</dbReference>
<proteinExistence type="predicted"/>
<evidence type="ECO:0000313" key="4">
    <source>
        <dbReference type="Proteomes" id="UP001176429"/>
    </source>
</evidence>
<evidence type="ECO:0000259" key="2">
    <source>
        <dbReference type="SMART" id="SM00047"/>
    </source>
</evidence>
<reference evidence="3" key="1">
    <citation type="submission" date="2023-07" db="EMBL/GenBank/DDBJ databases">
        <authorList>
            <person name="Kim M.K."/>
        </authorList>
    </citation>
    <scope>NUCLEOTIDE SEQUENCE</scope>
    <source>
        <strain evidence="3">ASUV-10-1</strain>
    </source>
</reference>